<evidence type="ECO:0000256" key="3">
    <source>
        <dbReference type="ARBA" id="ARBA00022729"/>
    </source>
</evidence>
<evidence type="ECO:0000313" key="5">
    <source>
        <dbReference type="EMBL" id="TCL75120.1"/>
    </source>
</evidence>
<dbReference type="GO" id="GO:0042956">
    <property type="term" value="P:maltodextrin transmembrane transport"/>
    <property type="evidence" value="ECO:0007669"/>
    <property type="project" value="TreeGrafter"/>
</dbReference>
<dbReference type="Gene3D" id="3.40.190.10">
    <property type="entry name" value="Periplasmic binding protein-like II"/>
    <property type="match status" value="2"/>
</dbReference>
<dbReference type="CDD" id="cd14748">
    <property type="entry name" value="PBP2_UgpB"/>
    <property type="match status" value="1"/>
</dbReference>
<comment type="similarity">
    <text evidence="1">Belongs to the bacterial solute-binding protein 1 family.</text>
</comment>
<feature type="signal peptide" evidence="4">
    <location>
        <begin position="1"/>
        <end position="25"/>
    </location>
</feature>
<dbReference type="AlphaFoldDB" id="A0A4R1S8A7"/>
<feature type="chain" id="PRO_5020706436" evidence="4">
    <location>
        <begin position="26"/>
        <end position="425"/>
    </location>
</feature>
<gene>
    <name evidence="5" type="ORF">EDC14_100351</name>
</gene>
<name>A0A4R1S8A7_HYDET</name>
<dbReference type="PROSITE" id="PS01037">
    <property type="entry name" value="SBP_BACTERIAL_1"/>
    <property type="match status" value="1"/>
</dbReference>
<reference evidence="5 6" key="1">
    <citation type="submission" date="2019-03" db="EMBL/GenBank/DDBJ databases">
        <title>Genomic Encyclopedia of Type Strains, Phase IV (KMG-IV): sequencing the most valuable type-strain genomes for metagenomic binning, comparative biology and taxonomic classification.</title>
        <authorList>
            <person name="Goeker M."/>
        </authorList>
    </citation>
    <scope>NUCLEOTIDE SEQUENCE [LARGE SCALE GENOMIC DNA]</scope>
    <source>
        <strain evidence="5 6">LX-B</strain>
    </source>
</reference>
<keyword evidence="6" id="KW-1185">Reference proteome</keyword>
<protein>
    <submittedName>
        <fullName evidence="5">Carbohydrate ABC transporter substrate-binding protein (CUT1 family)</fullName>
    </submittedName>
</protein>
<proteinExistence type="inferred from homology"/>
<dbReference type="PANTHER" id="PTHR30061:SF50">
    <property type="entry name" value="MALTOSE_MALTODEXTRIN-BINDING PERIPLASMIC PROTEIN"/>
    <property type="match status" value="1"/>
</dbReference>
<evidence type="ECO:0000256" key="4">
    <source>
        <dbReference type="SAM" id="SignalP"/>
    </source>
</evidence>
<comment type="caution">
    <text evidence="5">The sequence shown here is derived from an EMBL/GenBank/DDBJ whole genome shotgun (WGS) entry which is preliminary data.</text>
</comment>
<dbReference type="EMBL" id="SLUN01000003">
    <property type="protein sequence ID" value="TCL75120.1"/>
    <property type="molecule type" value="Genomic_DNA"/>
</dbReference>
<evidence type="ECO:0000256" key="2">
    <source>
        <dbReference type="ARBA" id="ARBA00022448"/>
    </source>
</evidence>
<dbReference type="Pfam" id="PF01547">
    <property type="entry name" value="SBP_bac_1"/>
    <property type="match status" value="1"/>
</dbReference>
<organism evidence="5 6">
    <name type="scientific">Hydrogenispora ethanolica</name>
    <dbReference type="NCBI Taxonomy" id="1082276"/>
    <lineage>
        <taxon>Bacteria</taxon>
        <taxon>Bacillati</taxon>
        <taxon>Bacillota</taxon>
        <taxon>Hydrogenispora</taxon>
    </lineage>
</organism>
<evidence type="ECO:0000313" key="6">
    <source>
        <dbReference type="Proteomes" id="UP000295008"/>
    </source>
</evidence>
<dbReference type="GO" id="GO:0055085">
    <property type="term" value="P:transmembrane transport"/>
    <property type="evidence" value="ECO:0007669"/>
    <property type="project" value="InterPro"/>
</dbReference>
<dbReference type="GO" id="GO:0055052">
    <property type="term" value="C:ATP-binding cassette (ABC) transporter complex, substrate-binding subunit-containing"/>
    <property type="evidence" value="ECO:0007669"/>
    <property type="project" value="TreeGrafter"/>
</dbReference>
<dbReference type="OrthoDB" id="9795467at2"/>
<accession>A0A4R1S8A7</accession>
<dbReference type="SUPFAM" id="SSF53850">
    <property type="entry name" value="Periplasmic binding protein-like II"/>
    <property type="match status" value="1"/>
</dbReference>
<dbReference type="GO" id="GO:1901982">
    <property type="term" value="F:maltose binding"/>
    <property type="evidence" value="ECO:0007669"/>
    <property type="project" value="TreeGrafter"/>
</dbReference>
<dbReference type="Proteomes" id="UP000295008">
    <property type="component" value="Unassembled WGS sequence"/>
</dbReference>
<dbReference type="InterPro" id="IPR006059">
    <property type="entry name" value="SBP"/>
</dbReference>
<dbReference type="PANTHER" id="PTHR30061">
    <property type="entry name" value="MALTOSE-BINDING PERIPLASMIC PROTEIN"/>
    <property type="match status" value="1"/>
</dbReference>
<sequence length="425" mass="47321">MKKSMKVCAGLLIALFILSNCLTMAAKKPVELTYWYPNGLSNEQAVLKKAVDLFNQQNPDIKVKGEFVGASGSGQGATDKLMVAISGGNPPDVVTFDRFMVGQWADQGLFENLTALARTHKISKNQFYDFAWQEASYKGNLYALPFDTDTRALFYNKKMFKEAGLNPEKPPLTIKQLDEYAAKLTKKEGNRYRVIGFIPWLQQGWLYTWGWSFGGRFQDPKTGRITANDPGVVKALEWETTYAKKYDIEAVTNFATAAGGDINPFAAGMVAMVISGPWEISGFKVNAPNLDYGISYIPTPTGANFHSWAGGWSYVIPKGVKNKEAAFRFAKFMSVGEGARIYGEETTHFMSAKALNDKFNWFKEDPKYKIFVTLLPKSFCRPVIPKGQLLWDELVNATDSALNGKGTPKELLDKATAKVNRELGY</sequence>
<evidence type="ECO:0000256" key="1">
    <source>
        <dbReference type="ARBA" id="ARBA00008520"/>
    </source>
</evidence>
<dbReference type="GO" id="GO:0015768">
    <property type="term" value="P:maltose transport"/>
    <property type="evidence" value="ECO:0007669"/>
    <property type="project" value="TreeGrafter"/>
</dbReference>
<dbReference type="InterPro" id="IPR006061">
    <property type="entry name" value="SBP_1_CS"/>
</dbReference>
<keyword evidence="3 4" id="KW-0732">Signal</keyword>
<dbReference type="RefSeq" id="WP_132012809.1">
    <property type="nucleotide sequence ID" value="NZ_SLUN01000003.1"/>
</dbReference>
<keyword evidence="2" id="KW-0813">Transport</keyword>